<organism evidence="3 4">
    <name type="scientific">Candidatus Gallionella acididurans</name>
    <dbReference type="NCBI Taxonomy" id="1796491"/>
    <lineage>
        <taxon>Bacteria</taxon>
        <taxon>Pseudomonadati</taxon>
        <taxon>Pseudomonadota</taxon>
        <taxon>Betaproteobacteria</taxon>
        <taxon>Nitrosomonadales</taxon>
        <taxon>Gallionellaceae</taxon>
        <taxon>Gallionella</taxon>
    </lineage>
</organism>
<sequence>MMKMQFPAIVIVFIVFVVMQILAYKKKKAKSPEILPYIKKKSLLGEREQVLFYRLIEAMPDHYVMPQVRLADIVGVKKCDDWQAWFNKISRRSVDFAICNKSFVVLACIELEGKMPGQEGRQNADNTKDEALNAAGIPVVRMDANKPPPSGDIKIMLENLIAKMQG</sequence>
<evidence type="ECO:0000313" key="4">
    <source>
        <dbReference type="Proteomes" id="UP000070578"/>
    </source>
</evidence>
<evidence type="ECO:0000256" key="1">
    <source>
        <dbReference type="SAM" id="Phobius"/>
    </source>
</evidence>
<reference evidence="3 4" key="2">
    <citation type="submission" date="2016-03" db="EMBL/GenBank/DDBJ databases">
        <title>New uncultured bacterium of the family Gallionellaceae from acid mine drainage: description and reconstruction of genome based on metagenomic analysis of microbial community.</title>
        <authorList>
            <person name="Kadnikov V."/>
            <person name="Ivasenko D."/>
            <person name="Beletsky A."/>
            <person name="Mardanov A."/>
            <person name="Danilova E."/>
            <person name="Pimenov N."/>
            <person name="Karnachuk O."/>
            <person name="Ravin N."/>
        </authorList>
    </citation>
    <scope>NUCLEOTIDE SEQUENCE [LARGE SCALE GENOMIC DNA]</scope>
    <source>
        <strain evidence="3">ShG14-8</strain>
    </source>
</reference>
<name>A0A139BW24_9PROT</name>
<dbReference type="Proteomes" id="UP000070578">
    <property type="component" value="Unassembled WGS sequence"/>
</dbReference>
<keyword evidence="1" id="KW-0472">Membrane</keyword>
<protein>
    <recommendedName>
        <fullName evidence="2">DUF2726 domain-containing protein</fullName>
    </recommendedName>
</protein>
<keyword evidence="1" id="KW-1133">Transmembrane helix</keyword>
<dbReference type="Pfam" id="PF10881">
    <property type="entry name" value="DUF2726"/>
    <property type="match status" value="1"/>
</dbReference>
<keyword evidence="1" id="KW-0812">Transmembrane</keyword>
<evidence type="ECO:0000313" key="3">
    <source>
        <dbReference type="EMBL" id="KXS33181.1"/>
    </source>
</evidence>
<comment type="caution">
    <text evidence="3">The sequence shown here is derived from an EMBL/GenBank/DDBJ whole genome shotgun (WGS) entry which is preliminary data.</text>
</comment>
<proteinExistence type="predicted"/>
<dbReference type="InterPro" id="IPR024402">
    <property type="entry name" value="DUF2726"/>
</dbReference>
<dbReference type="AlphaFoldDB" id="A0A139BW24"/>
<gene>
    <name evidence="3" type="ORF">AWT59_0738</name>
</gene>
<evidence type="ECO:0000259" key="2">
    <source>
        <dbReference type="Pfam" id="PF10881"/>
    </source>
</evidence>
<feature type="transmembrane region" description="Helical" evidence="1">
    <location>
        <begin position="6"/>
        <end position="24"/>
    </location>
</feature>
<feature type="domain" description="DUF2726" evidence="2">
    <location>
        <begin position="41"/>
        <end position="146"/>
    </location>
</feature>
<dbReference type="EMBL" id="LSLI01000010">
    <property type="protein sequence ID" value="KXS33181.1"/>
    <property type="molecule type" value="Genomic_DNA"/>
</dbReference>
<accession>A0A139BW24</accession>
<reference evidence="3 4" key="1">
    <citation type="submission" date="2016-02" db="EMBL/GenBank/DDBJ databases">
        <authorList>
            <person name="Wen L."/>
            <person name="He K."/>
            <person name="Yang H."/>
        </authorList>
    </citation>
    <scope>NUCLEOTIDE SEQUENCE [LARGE SCALE GENOMIC DNA]</scope>
    <source>
        <strain evidence="3">ShG14-8</strain>
    </source>
</reference>